<dbReference type="AlphaFoldDB" id="A0A2G2ZQM4"/>
<evidence type="ECO:0000256" key="7">
    <source>
        <dbReference type="PROSITE-ProRule" id="PRU00023"/>
    </source>
</evidence>
<dbReference type="PANTHER" id="PTHR24186:SF50">
    <property type="entry name" value="ANKYRIN REPEAT-CONTAINING PROTEIN ITN1-LIKE ISOFORM X1"/>
    <property type="match status" value="1"/>
</dbReference>
<evidence type="ECO:0000256" key="6">
    <source>
        <dbReference type="ARBA" id="ARBA00023136"/>
    </source>
</evidence>
<evidence type="ECO:0000313" key="11">
    <source>
        <dbReference type="Proteomes" id="UP000222542"/>
    </source>
</evidence>
<dbReference type="STRING" id="4072.A0A2G2ZQM4"/>
<feature type="transmembrane region" description="Helical" evidence="8">
    <location>
        <begin position="484"/>
        <end position="508"/>
    </location>
</feature>
<dbReference type="Pfam" id="PF13962">
    <property type="entry name" value="PGG"/>
    <property type="match status" value="1"/>
</dbReference>
<feature type="transmembrane region" description="Helical" evidence="8">
    <location>
        <begin position="555"/>
        <end position="575"/>
    </location>
</feature>
<name>A0A2G2ZQM4_CAPAN</name>
<reference evidence="10 11" key="2">
    <citation type="journal article" date="2017" name="Genome Biol.">
        <title>New reference genome sequences of hot pepper reveal the massive evolution of plant disease-resistance genes by retroduplication.</title>
        <authorList>
            <person name="Kim S."/>
            <person name="Park J."/>
            <person name="Yeom S.I."/>
            <person name="Kim Y.M."/>
            <person name="Seo E."/>
            <person name="Kim K.T."/>
            <person name="Kim M.S."/>
            <person name="Lee J.M."/>
            <person name="Cheong K."/>
            <person name="Shin H.S."/>
            <person name="Kim S.B."/>
            <person name="Han K."/>
            <person name="Lee J."/>
            <person name="Park M."/>
            <person name="Lee H.A."/>
            <person name="Lee H.Y."/>
            <person name="Lee Y."/>
            <person name="Oh S."/>
            <person name="Lee J.H."/>
            <person name="Choi E."/>
            <person name="Choi E."/>
            <person name="Lee S.E."/>
            <person name="Jeon J."/>
            <person name="Kim H."/>
            <person name="Choi G."/>
            <person name="Song H."/>
            <person name="Lee J."/>
            <person name="Lee S.C."/>
            <person name="Kwon J.K."/>
            <person name="Lee H.Y."/>
            <person name="Koo N."/>
            <person name="Hong Y."/>
            <person name="Kim R.W."/>
            <person name="Kang W.H."/>
            <person name="Huh J.H."/>
            <person name="Kang B.C."/>
            <person name="Yang T.J."/>
            <person name="Lee Y.H."/>
            <person name="Bennetzen J.L."/>
            <person name="Choi D."/>
        </authorList>
    </citation>
    <scope>NUCLEOTIDE SEQUENCE [LARGE SCALE GENOMIC DNA]</scope>
    <source>
        <strain evidence="11">cv. CM334</strain>
    </source>
</reference>
<evidence type="ECO:0000256" key="2">
    <source>
        <dbReference type="ARBA" id="ARBA00022692"/>
    </source>
</evidence>
<dbReference type="PROSITE" id="PS50297">
    <property type="entry name" value="ANK_REP_REGION"/>
    <property type="match status" value="1"/>
</dbReference>
<keyword evidence="2 8" id="KW-0812">Transmembrane</keyword>
<keyword evidence="11" id="KW-1185">Reference proteome</keyword>
<sequence>MDPILYNAAMEGNTGDDGFLLADYLNRDEEKGYQVTPKGNTVLHVAALYGQSGFVGQVIDLTPALLCCKNKKNETALHLAANKGHKDVVEVVLRGIDVAGQAVGINKETLMRMTDDGGDTALHKAVRTGCVGTVKLLVKQDPDFEFPANNAGETPLYLAAESGLVKCLSLILKYCKRPTYSGPCGRTALHAAIIQKHMACATSLWEWNKSLCEETDKWDWNPLHYAVKLGLRVVVRKMLGWKTSLAYTPAGNGNDWETSIHIAANEGRVNMIRELSFHCPDSLEMLNSNGQNALHVAISNYKIRVVRFLLNSKESHNLIDEPDNDGNSPLHLLAASDWISVPVELRRHASSKNMLFNKENQTPLDISVSSTEKTNLVRTCYFARAKRSFKRNLRHCRLGRRDFEIKWKKMQKPEDETESNENTAKRDKKGKVKDIMEATQIHLVVATLLVTVTFAAGFTLPGGFESDLNSSNKGMAILIRETAFRAFVVSDAIAFTCSTCAVFSYFYIAINAVNAKKLVLITARYKIAILLQRLAMSAVVIAFITGMYATLAHSVGLAVTVCVIGCITFPVFYLLSNVRRLVNW</sequence>
<feature type="repeat" description="ANK" evidence="7">
    <location>
        <begin position="289"/>
        <end position="321"/>
    </location>
</feature>
<dbReference type="Gene3D" id="1.25.40.20">
    <property type="entry name" value="Ankyrin repeat-containing domain"/>
    <property type="match status" value="2"/>
</dbReference>
<keyword evidence="4 8" id="KW-1133">Transmembrane helix</keyword>
<keyword evidence="3" id="KW-0677">Repeat</keyword>
<evidence type="ECO:0000259" key="9">
    <source>
        <dbReference type="Pfam" id="PF13962"/>
    </source>
</evidence>
<keyword evidence="6 8" id="KW-0472">Membrane</keyword>
<comment type="subcellular location">
    <subcellularLocation>
        <location evidence="1">Membrane</location>
        <topology evidence="1">Multi-pass membrane protein</topology>
    </subcellularLocation>
</comment>
<reference evidence="10 11" key="1">
    <citation type="journal article" date="2014" name="Nat. Genet.">
        <title>Genome sequence of the hot pepper provides insights into the evolution of pungency in Capsicum species.</title>
        <authorList>
            <person name="Kim S."/>
            <person name="Park M."/>
            <person name="Yeom S.I."/>
            <person name="Kim Y.M."/>
            <person name="Lee J.M."/>
            <person name="Lee H.A."/>
            <person name="Seo E."/>
            <person name="Choi J."/>
            <person name="Cheong K."/>
            <person name="Kim K.T."/>
            <person name="Jung K."/>
            <person name="Lee G.W."/>
            <person name="Oh S.K."/>
            <person name="Bae C."/>
            <person name="Kim S.B."/>
            <person name="Lee H.Y."/>
            <person name="Kim S.Y."/>
            <person name="Kim M.S."/>
            <person name="Kang B.C."/>
            <person name="Jo Y.D."/>
            <person name="Yang H.B."/>
            <person name="Jeong H.J."/>
            <person name="Kang W.H."/>
            <person name="Kwon J.K."/>
            <person name="Shin C."/>
            <person name="Lim J.Y."/>
            <person name="Park J.H."/>
            <person name="Huh J.H."/>
            <person name="Kim J.S."/>
            <person name="Kim B.D."/>
            <person name="Cohen O."/>
            <person name="Paran I."/>
            <person name="Suh M.C."/>
            <person name="Lee S.B."/>
            <person name="Kim Y.K."/>
            <person name="Shin Y."/>
            <person name="Noh S.J."/>
            <person name="Park J."/>
            <person name="Seo Y.S."/>
            <person name="Kwon S.Y."/>
            <person name="Kim H.A."/>
            <person name="Park J.M."/>
            <person name="Kim H.J."/>
            <person name="Choi S.B."/>
            <person name="Bosland P.W."/>
            <person name="Reeves G."/>
            <person name="Jo S.H."/>
            <person name="Lee B.W."/>
            <person name="Cho H.T."/>
            <person name="Choi H.S."/>
            <person name="Lee M.S."/>
            <person name="Yu Y."/>
            <person name="Do Choi Y."/>
            <person name="Park B.S."/>
            <person name="van Deynze A."/>
            <person name="Ashrafi H."/>
            <person name="Hill T."/>
            <person name="Kim W.T."/>
            <person name="Pai H.S."/>
            <person name="Ahn H.K."/>
            <person name="Yeam I."/>
            <person name="Giovannoni J.J."/>
            <person name="Rose J.K."/>
            <person name="Sorensen I."/>
            <person name="Lee S.J."/>
            <person name="Kim R.W."/>
            <person name="Choi I.Y."/>
            <person name="Choi B.S."/>
            <person name="Lim J.S."/>
            <person name="Lee Y.H."/>
            <person name="Choi D."/>
        </authorList>
    </citation>
    <scope>NUCLEOTIDE SEQUENCE [LARGE SCALE GENOMIC DNA]</scope>
    <source>
        <strain evidence="11">cv. CM334</strain>
    </source>
</reference>
<dbReference type="InterPro" id="IPR002110">
    <property type="entry name" value="Ankyrin_rpt"/>
</dbReference>
<protein>
    <recommendedName>
        <fullName evidence="9">PGG domain-containing protein</fullName>
    </recommendedName>
</protein>
<dbReference type="SUPFAM" id="SSF48403">
    <property type="entry name" value="Ankyrin repeat"/>
    <property type="match status" value="1"/>
</dbReference>
<dbReference type="PANTHER" id="PTHR24186">
    <property type="entry name" value="PROTEIN PHOSPHATASE 1 REGULATORY SUBUNIT"/>
    <property type="match status" value="1"/>
</dbReference>
<evidence type="ECO:0000256" key="1">
    <source>
        <dbReference type="ARBA" id="ARBA00004141"/>
    </source>
</evidence>
<feature type="transmembrane region" description="Helical" evidence="8">
    <location>
        <begin position="441"/>
        <end position="464"/>
    </location>
</feature>
<accession>A0A2G2ZQM4</accession>
<evidence type="ECO:0000256" key="3">
    <source>
        <dbReference type="ARBA" id="ARBA00022737"/>
    </source>
</evidence>
<dbReference type="SMART" id="SM00248">
    <property type="entry name" value="ANK"/>
    <property type="match status" value="9"/>
</dbReference>
<evidence type="ECO:0000256" key="8">
    <source>
        <dbReference type="SAM" id="Phobius"/>
    </source>
</evidence>
<dbReference type="Pfam" id="PF12796">
    <property type="entry name" value="Ank_2"/>
    <property type="match status" value="3"/>
</dbReference>
<organism evidence="10 11">
    <name type="scientific">Capsicum annuum</name>
    <name type="common">Capsicum pepper</name>
    <dbReference type="NCBI Taxonomy" id="4072"/>
    <lineage>
        <taxon>Eukaryota</taxon>
        <taxon>Viridiplantae</taxon>
        <taxon>Streptophyta</taxon>
        <taxon>Embryophyta</taxon>
        <taxon>Tracheophyta</taxon>
        <taxon>Spermatophyta</taxon>
        <taxon>Magnoliopsida</taxon>
        <taxon>eudicotyledons</taxon>
        <taxon>Gunneridae</taxon>
        <taxon>Pentapetalae</taxon>
        <taxon>asterids</taxon>
        <taxon>lamiids</taxon>
        <taxon>Solanales</taxon>
        <taxon>Solanaceae</taxon>
        <taxon>Solanoideae</taxon>
        <taxon>Capsiceae</taxon>
        <taxon>Capsicum</taxon>
    </lineage>
</organism>
<feature type="repeat" description="ANK" evidence="7">
    <location>
        <begin position="72"/>
        <end position="94"/>
    </location>
</feature>
<feature type="transmembrane region" description="Helical" evidence="8">
    <location>
        <begin position="529"/>
        <end position="549"/>
    </location>
</feature>
<dbReference type="OMA" id="WISVPVE"/>
<gene>
    <name evidence="10" type="ORF">T459_12732</name>
</gene>
<dbReference type="InterPro" id="IPR026961">
    <property type="entry name" value="PGG_dom"/>
</dbReference>
<feature type="domain" description="PGG" evidence="9">
    <location>
        <begin position="434"/>
        <end position="549"/>
    </location>
</feature>
<dbReference type="Gramene" id="PHT84289">
    <property type="protein sequence ID" value="PHT84289"/>
    <property type="gene ID" value="T459_12732"/>
</dbReference>
<dbReference type="PROSITE" id="PS50088">
    <property type="entry name" value="ANK_REPEAT"/>
    <property type="match status" value="3"/>
</dbReference>
<dbReference type="EMBL" id="AYRZ02000004">
    <property type="protein sequence ID" value="PHT84289.1"/>
    <property type="molecule type" value="Genomic_DNA"/>
</dbReference>
<dbReference type="GO" id="GO:0016020">
    <property type="term" value="C:membrane"/>
    <property type="evidence" value="ECO:0000318"/>
    <property type="project" value="GO_Central"/>
</dbReference>
<evidence type="ECO:0000256" key="5">
    <source>
        <dbReference type="ARBA" id="ARBA00023043"/>
    </source>
</evidence>
<evidence type="ECO:0000313" key="10">
    <source>
        <dbReference type="EMBL" id="PHT84289.1"/>
    </source>
</evidence>
<comment type="caution">
    <text evidence="10">The sequence shown here is derived from an EMBL/GenBank/DDBJ whole genome shotgun (WGS) entry which is preliminary data.</text>
</comment>
<feature type="repeat" description="ANK" evidence="7">
    <location>
        <begin position="117"/>
        <end position="149"/>
    </location>
</feature>
<dbReference type="InterPro" id="IPR036770">
    <property type="entry name" value="Ankyrin_rpt-contain_sf"/>
</dbReference>
<keyword evidence="5 7" id="KW-0040">ANK repeat</keyword>
<dbReference type="Proteomes" id="UP000222542">
    <property type="component" value="Unassembled WGS sequence"/>
</dbReference>
<proteinExistence type="predicted"/>
<evidence type="ECO:0000256" key="4">
    <source>
        <dbReference type="ARBA" id="ARBA00022989"/>
    </source>
</evidence>